<evidence type="ECO:0000256" key="15">
    <source>
        <dbReference type="ARBA" id="ARBA00023306"/>
    </source>
</evidence>
<evidence type="ECO:0000256" key="6">
    <source>
        <dbReference type="ARBA" id="ARBA00022490"/>
    </source>
</evidence>
<keyword evidence="14" id="KW-0539">Nucleus</keyword>
<dbReference type="GO" id="GO:0031145">
    <property type="term" value="P:anaphase-promoting complex-dependent catabolic process"/>
    <property type="evidence" value="ECO:0007669"/>
    <property type="project" value="TreeGrafter"/>
</dbReference>
<dbReference type="AlphaFoldDB" id="A0A452RHQ7"/>
<feature type="domain" description="Anaphase-promoting complex subunit 5 N-terminal" evidence="20">
    <location>
        <begin position="37"/>
        <end position="140"/>
    </location>
</feature>
<dbReference type="Proteomes" id="UP000291022">
    <property type="component" value="Unassembled WGS sequence"/>
</dbReference>
<dbReference type="Ensembl" id="ENSUAMT00000020652.1">
    <property type="protein sequence ID" value="ENSUAMP00000018454.1"/>
    <property type="gene ID" value="ENSUAMG00000013261.1"/>
</dbReference>
<dbReference type="UniPathway" id="UPA00143"/>
<keyword evidence="22" id="KW-1185">Reference proteome</keyword>
<gene>
    <name evidence="21" type="primary">ANAPC5</name>
</gene>
<dbReference type="FunFam" id="1.25.40.10:FF:000127">
    <property type="entry name" value="anaphase-promoting complex subunit 5 isoform X1"/>
    <property type="match status" value="1"/>
</dbReference>
<reference evidence="21" key="2">
    <citation type="submission" date="2025-08" db="UniProtKB">
        <authorList>
            <consortium name="Ensembl"/>
        </authorList>
    </citation>
    <scope>IDENTIFICATION</scope>
</reference>
<dbReference type="InterPro" id="IPR011990">
    <property type="entry name" value="TPR-like_helical_dom_sf"/>
</dbReference>
<keyword evidence="13" id="KW-0206">Cytoskeleton</keyword>
<evidence type="ECO:0000256" key="2">
    <source>
        <dbReference type="ARBA" id="ARBA00004186"/>
    </source>
</evidence>
<dbReference type="Pfam" id="PF12862">
    <property type="entry name" value="ANAPC5"/>
    <property type="match status" value="2"/>
</dbReference>
<evidence type="ECO:0000256" key="1">
    <source>
        <dbReference type="ARBA" id="ARBA00004123"/>
    </source>
</evidence>
<keyword evidence="15" id="KW-0131">Cell cycle</keyword>
<keyword evidence="10" id="KW-0498">Mitosis</keyword>
<keyword evidence="9" id="KW-0677">Repeat</keyword>
<dbReference type="SMART" id="SM00028">
    <property type="entry name" value="TPR"/>
    <property type="match status" value="4"/>
</dbReference>
<dbReference type="InterPro" id="IPR019734">
    <property type="entry name" value="TPR_rpt"/>
</dbReference>
<keyword evidence="7" id="KW-0597">Phosphoprotein</keyword>
<dbReference type="PANTHER" id="PTHR12830:SF9">
    <property type="entry name" value="ANAPHASE-PROMOTING COMPLEX SUBUNIT 5"/>
    <property type="match status" value="1"/>
</dbReference>
<evidence type="ECO:0000256" key="8">
    <source>
        <dbReference type="ARBA" id="ARBA00022618"/>
    </source>
</evidence>
<feature type="domain" description="Anaphase-promoting complex subunit 5" evidence="19">
    <location>
        <begin position="404"/>
        <end position="436"/>
    </location>
</feature>
<keyword evidence="6" id="KW-0963">Cytoplasm</keyword>
<dbReference type="Gene3D" id="1.25.40.10">
    <property type="entry name" value="Tetratricopeptide repeat domain"/>
    <property type="match status" value="2"/>
</dbReference>
<evidence type="ECO:0000256" key="11">
    <source>
        <dbReference type="ARBA" id="ARBA00022786"/>
    </source>
</evidence>
<protein>
    <recommendedName>
        <fullName evidence="5">Anaphase-promoting complex subunit 5</fullName>
    </recommendedName>
    <alternativeName>
        <fullName evidence="16">Cyclosome subunit 5</fullName>
    </alternativeName>
</protein>
<comment type="similarity">
    <text evidence="4">Belongs to the APC5 family.</text>
</comment>
<feature type="domain" description="Anaphase-promoting complex subunit 5" evidence="19">
    <location>
        <begin position="226"/>
        <end position="325"/>
    </location>
</feature>
<dbReference type="CDD" id="cd16270">
    <property type="entry name" value="Apc5_N"/>
    <property type="match status" value="1"/>
</dbReference>
<evidence type="ECO:0000313" key="22">
    <source>
        <dbReference type="Proteomes" id="UP000291022"/>
    </source>
</evidence>
<evidence type="ECO:0000256" key="4">
    <source>
        <dbReference type="ARBA" id="ARBA00007450"/>
    </source>
</evidence>
<evidence type="ECO:0000256" key="13">
    <source>
        <dbReference type="ARBA" id="ARBA00023212"/>
    </source>
</evidence>
<evidence type="ECO:0000256" key="10">
    <source>
        <dbReference type="ARBA" id="ARBA00022776"/>
    </source>
</evidence>
<sequence>SDWLCPSHVLWFGFSDWQTACRERGYASLKFICNLPVVFIQGPDITLSKLYKLIEESCPQLANSVQIRIKLMAEGELKDMEQFFDDLSDSFSGTEPEVHKTSVVGLFLRHMILAYSKLSFSQVFKLYTALQQYFQNGEKKTVEDADMELTNREEGERKMEKEELDVSIREEEVSCSGPLSQKQAEFFLSQQASLLKNDETKALTPASLQKELNNLLKFNPDFAEAHYLSYLNNLRVQDVFSSTHSLLHYFDRLILTGAESKSNGEEGYGRSLRYAALNLAALHCRFGHYQQAELALQEAIRIAQESNDHVCLQHCLSWLYVLGQKRSDSYVLLEHSVKKAVHFGLPVRADSGTQPLPLSQSLQRDFISFHFQEFLSVSSPSTMALQQAQMLLSMNSLESVNAGVQQNNTESFAVALCHLAELHAEQGCFAAASEVLKHLKERFPPNSQHAQLWMLCDQKIQFDRAMNDGKYHLADSLVTGITALNSIEGVYRKAIVLQAQNQMSEAHKLLQKLLIHCQKIRNTEMVISVLLSVAELYWRSSSPTIALPVLLQALALSKEYRLQYLASETVLNLAFAQLILGIPEQALSLLHMAIEPILADGAVLDKGRAMFLVAKCQVASAASYDPLKKAEALEAAIENLNEAKNYFAKVDCKEQIRDVVYFQARLYHTLGKTQERNRCAMLFRQLHQELPSHGVPLINHL</sequence>
<dbReference type="InterPro" id="IPR048968">
    <property type="entry name" value="Apc5_N"/>
</dbReference>
<dbReference type="PANTHER" id="PTHR12830">
    <property type="entry name" value="ANAPHASE-PROMOTING COMPLEX SUBUNIT 5"/>
    <property type="match status" value="1"/>
</dbReference>
<evidence type="ECO:0000313" key="21">
    <source>
        <dbReference type="Ensembl" id="ENSUAMP00000018454.1"/>
    </source>
</evidence>
<keyword evidence="11" id="KW-0833">Ubl conjugation pathway</keyword>
<evidence type="ECO:0000256" key="16">
    <source>
        <dbReference type="ARBA" id="ARBA00031069"/>
    </source>
</evidence>
<dbReference type="Pfam" id="PF21371">
    <property type="entry name" value="Apc5_N"/>
    <property type="match status" value="1"/>
</dbReference>
<evidence type="ECO:0000259" key="20">
    <source>
        <dbReference type="Pfam" id="PF21371"/>
    </source>
</evidence>
<dbReference type="SUPFAM" id="SSF48452">
    <property type="entry name" value="TPR-like"/>
    <property type="match status" value="2"/>
</dbReference>
<accession>A0A452RHQ7</accession>
<comment type="function">
    <text evidence="17">Component of the anaphase promoting complex/cyclosome (APC/C), a cell cycle-regulated E3 ubiquitin ligase that controls progression through mitosis and the G1 phase of the cell cycle. The APC/C complex acts by mediating ubiquitination and subsequent degradation of target proteins: it mainly mediates the formation of 'Lys-11'-linked polyubiquitin chains and, to a lower extent, the formation of 'Lys-48'- and 'Lys-63'-linked polyubiquitin chains. The APC/C complex catalyzes assembly of branched 'Lys-11'-/'Lys-48'-linked branched ubiquitin chains on target proteins.</text>
</comment>
<dbReference type="GeneTree" id="ENSGT00390000018674"/>
<dbReference type="InterPro" id="IPR037679">
    <property type="entry name" value="Apc5"/>
</dbReference>
<dbReference type="GO" id="GO:0070979">
    <property type="term" value="P:protein K11-linked ubiquitination"/>
    <property type="evidence" value="ECO:0007669"/>
    <property type="project" value="TreeGrafter"/>
</dbReference>
<evidence type="ECO:0000256" key="5">
    <source>
        <dbReference type="ARBA" id="ARBA00016066"/>
    </source>
</evidence>
<evidence type="ECO:0000256" key="17">
    <source>
        <dbReference type="ARBA" id="ARBA00045696"/>
    </source>
</evidence>
<comment type="pathway">
    <text evidence="3">Protein modification; protein ubiquitination.</text>
</comment>
<dbReference type="GO" id="GO:0051301">
    <property type="term" value="P:cell division"/>
    <property type="evidence" value="ECO:0007669"/>
    <property type="project" value="UniProtKB-KW"/>
</dbReference>
<evidence type="ECO:0000256" key="14">
    <source>
        <dbReference type="ARBA" id="ARBA00023242"/>
    </source>
</evidence>
<reference evidence="21" key="3">
    <citation type="submission" date="2025-09" db="UniProtKB">
        <authorList>
            <consortium name="Ensembl"/>
        </authorList>
    </citation>
    <scope>IDENTIFICATION</scope>
</reference>
<comment type="subunit">
    <text evidence="18">The mammalian APC/C is composed at least of 14 distinct subunits ANAPC1, ANAPC2, CDC27/APC3, ANAPC4, ANAPC5, CDC16/APC6, ANAPC7, CDC23/APC8, ANAPC10, ANAPC11, CDC26/APC12, ANAPC13, ANAPC15 and ANAPC16 that assemble into a complex of at least 19 chains with a combined molecular mass of around 1.2 MDa; APC/C interacts with FZR1 and FBXO5.</text>
</comment>
<dbReference type="GO" id="GO:0045842">
    <property type="term" value="P:positive regulation of mitotic metaphase/anaphase transition"/>
    <property type="evidence" value="ECO:0007669"/>
    <property type="project" value="TreeGrafter"/>
</dbReference>
<evidence type="ECO:0000256" key="3">
    <source>
        <dbReference type="ARBA" id="ARBA00004906"/>
    </source>
</evidence>
<keyword evidence="12" id="KW-0802">TPR repeat</keyword>
<keyword evidence="8" id="KW-0132">Cell division</keyword>
<organism evidence="21 22">
    <name type="scientific">Ursus americanus</name>
    <name type="common">American black bear</name>
    <name type="synonym">Euarctos americanus</name>
    <dbReference type="NCBI Taxonomy" id="9643"/>
    <lineage>
        <taxon>Eukaryota</taxon>
        <taxon>Metazoa</taxon>
        <taxon>Chordata</taxon>
        <taxon>Craniata</taxon>
        <taxon>Vertebrata</taxon>
        <taxon>Euteleostomi</taxon>
        <taxon>Mammalia</taxon>
        <taxon>Eutheria</taxon>
        <taxon>Laurasiatheria</taxon>
        <taxon>Carnivora</taxon>
        <taxon>Caniformia</taxon>
        <taxon>Ursidae</taxon>
        <taxon>Ursus</taxon>
    </lineage>
</organism>
<evidence type="ECO:0000256" key="7">
    <source>
        <dbReference type="ARBA" id="ARBA00022553"/>
    </source>
</evidence>
<dbReference type="GO" id="GO:0005680">
    <property type="term" value="C:anaphase-promoting complex"/>
    <property type="evidence" value="ECO:0007669"/>
    <property type="project" value="InterPro"/>
</dbReference>
<evidence type="ECO:0000259" key="19">
    <source>
        <dbReference type="Pfam" id="PF12862"/>
    </source>
</evidence>
<proteinExistence type="inferred from homology"/>
<dbReference type="GO" id="GO:0005819">
    <property type="term" value="C:spindle"/>
    <property type="evidence" value="ECO:0007669"/>
    <property type="project" value="UniProtKB-SubCell"/>
</dbReference>
<reference evidence="22" key="1">
    <citation type="submission" date="2016-06" db="EMBL/GenBank/DDBJ databases">
        <title>De novo assembly and RNA-Seq shows season-dependent expression and editing in black bear kidneys.</title>
        <authorList>
            <person name="Korstanje R."/>
            <person name="Srivastava A."/>
            <person name="Sarsani V.K."/>
            <person name="Sheehan S.M."/>
            <person name="Seger R.L."/>
            <person name="Barter M.E."/>
            <person name="Lindqvist C."/>
            <person name="Brody L.C."/>
            <person name="Mullikin J.C."/>
        </authorList>
    </citation>
    <scope>NUCLEOTIDE SEQUENCE [LARGE SCALE GENOMIC DNA]</scope>
</reference>
<evidence type="ECO:0000256" key="18">
    <source>
        <dbReference type="ARBA" id="ARBA00061970"/>
    </source>
</evidence>
<evidence type="ECO:0000256" key="9">
    <source>
        <dbReference type="ARBA" id="ARBA00022737"/>
    </source>
</evidence>
<dbReference type="InterPro" id="IPR026000">
    <property type="entry name" value="Apc5_dom"/>
</dbReference>
<name>A0A452RHQ7_URSAM</name>
<comment type="subcellular location">
    <subcellularLocation>
        <location evidence="2">Cytoplasm</location>
        <location evidence="2">Cytoskeleton</location>
        <location evidence="2">Spindle</location>
    </subcellularLocation>
    <subcellularLocation>
        <location evidence="1">Nucleus</location>
    </subcellularLocation>
</comment>
<evidence type="ECO:0000256" key="12">
    <source>
        <dbReference type="ARBA" id="ARBA00022803"/>
    </source>
</evidence>